<accession>A0AA89C7H2</accession>
<keyword evidence="1" id="KW-0479">Metal-binding</keyword>
<comment type="caution">
    <text evidence="3">The sequence shown here is derived from an EMBL/GenBank/DDBJ whole genome shotgun (WGS) entry which is preliminary data.</text>
</comment>
<proteinExistence type="predicted"/>
<evidence type="ECO:0000313" key="3">
    <source>
        <dbReference type="EMBL" id="KAK3102678.1"/>
    </source>
</evidence>
<dbReference type="AlphaFoldDB" id="A0AA89C7H2"/>
<name>A0AA89C7H2_PINIB</name>
<sequence length="473" mass="54792">MCENHDRKELHAYCKTCKKKICSSCIKEEHHQHDWETIRDILREKKHSLPEECKEIRAKQLPGLKGELCRFDKKIEEEEARFELNKSTLNGSRQSYISEINRLFDDRIDGCRQRSETAVQVYKDKREVLKQKVEYLETMTTSLDKDINTLPDHDILDMEKGMRYELENALSYNADMYTCATVFVPGHMEVQVLENMIGEILYVSVEEKNDIDRYTKYISSLKAASDTNAWVKVHEDKFAKLIDITGDVLKTMKNACAKMIISKRGELVLADVNKLELLVMSKDEDKITTIDVKPLRPSYISKTDNDDILVTLRDDGDLYNLTPTSRRIVQRMTLTGEVLHTYEFREDGKTRLFTLPTRTAENKNSDICVVNRLSGDNGELVVLHENGRLKFTYKGDGLESDKFSPKDVECDDKCHILFTEQYSRGVHMLSSEGLYLCKLCPYENLHPFVISIHGDTLWCGFKEGRLKVFKYTN</sequence>
<dbReference type="InterPro" id="IPR000315">
    <property type="entry name" value="Znf_B-box"/>
</dbReference>
<dbReference type="PANTHER" id="PTHR25462">
    <property type="entry name" value="BONUS, ISOFORM C-RELATED"/>
    <property type="match status" value="1"/>
</dbReference>
<evidence type="ECO:0000313" key="4">
    <source>
        <dbReference type="Proteomes" id="UP001186944"/>
    </source>
</evidence>
<dbReference type="InterPro" id="IPR047153">
    <property type="entry name" value="TRIM45/56/19-like"/>
</dbReference>
<dbReference type="PROSITE" id="PS50119">
    <property type="entry name" value="ZF_BBOX"/>
    <property type="match status" value="1"/>
</dbReference>
<dbReference type="InterPro" id="IPR011042">
    <property type="entry name" value="6-blade_b-propeller_TolB-like"/>
</dbReference>
<dbReference type="SUPFAM" id="SSF57845">
    <property type="entry name" value="B-box zinc-binding domain"/>
    <property type="match status" value="1"/>
</dbReference>
<dbReference type="Gene3D" id="2.120.10.30">
    <property type="entry name" value="TolB, C-terminal domain"/>
    <property type="match status" value="1"/>
</dbReference>
<evidence type="ECO:0000259" key="2">
    <source>
        <dbReference type="PROSITE" id="PS50119"/>
    </source>
</evidence>
<dbReference type="PANTHER" id="PTHR25462:SF296">
    <property type="entry name" value="MEIOTIC P26, ISOFORM F"/>
    <property type="match status" value="1"/>
</dbReference>
<dbReference type="SUPFAM" id="SSF101898">
    <property type="entry name" value="NHL repeat"/>
    <property type="match status" value="1"/>
</dbReference>
<keyword evidence="1" id="KW-0863">Zinc-finger</keyword>
<reference evidence="3" key="1">
    <citation type="submission" date="2019-08" db="EMBL/GenBank/DDBJ databases">
        <title>The improved chromosome-level genome for the pearl oyster Pinctada fucata martensii using PacBio sequencing and Hi-C.</title>
        <authorList>
            <person name="Zheng Z."/>
        </authorList>
    </citation>
    <scope>NUCLEOTIDE SEQUENCE</scope>
    <source>
        <strain evidence="3">ZZ-2019</strain>
        <tissue evidence="3">Adductor muscle</tissue>
    </source>
</reference>
<dbReference type="EMBL" id="VSWD01000005">
    <property type="protein sequence ID" value="KAK3102678.1"/>
    <property type="molecule type" value="Genomic_DNA"/>
</dbReference>
<dbReference type="Gene3D" id="3.30.160.60">
    <property type="entry name" value="Classic Zinc Finger"/>
    <property type="match status" value="1"/>
</dbReference>
<keyword evidence="4" id="KW-1185">Reference proteome</keyword>
<keyword evidence="1" id="KW-0862">Zinc</keyword>
<feature type="domain" description="B box-type" evidence="2">
    <location>
        <begin position="1"/>
        <end position="38"/>
    </location>
</feature>
<protein>
    <recommendedName>
        <fullName evidence="2">B box-type domain-containing protein</fullName>
    </recommendedName>
</protein>
<dbReference type="Pfam" id="PF00643">
    <property type="entry name" value="zf-B_box"/>
    <property type="match status" value="1"/>
</dbReference>
<gene>
    <name evidence="3" type="ORF">FSP39_013086</name>
</gene>
<dbReference type="GO" id="GO:0008270">
    <property type="term" value="F:zinc ion binding"/>
    <property type="evidence" value="ECO:0007669"/>
    <property type="project" value="UniProtKB-KW"/>
</dbReference>
<dbReference type="Proteomes" id="UP001186944">
    <property type="component" value="Unassembled WGS sequence"/>
</dbReference>
<organism evidence="3 4">
    <name type="scientific">Pinctada imbricata</name>
    <name type="common">Atlantic pearl-oyster</name>
    <name type="synonym">Pinctada martensii</name>
    <dbReference type="NCBI Taxonomy" id="66713"/>
    <lineage>
        <taxon>Eukaryota</taxon>
        <taxon>Metazoa</taxon>
        <taxon>Spiralia</taxon>
        <taxon>Lophotrochozoa</taxon>
        <taxon>Mollusca</taxon>
        <taxon>Bivalvia</taxon>
        <taxon>Autobranchia</taxon>
        <taxon>Pteriomorphia</taxon>
        <taxon>Pterioida</taxon>
        <taxon>Pterioidea</taxon>
        <taxon>Pteriidae</taxon>
        <taxon>Pinctada</taxon>
    </lineage>
</organism>
<evidence type="ECO:0000256" key="1">
    <source>
        <dbReference type="PROSITE-ProRule" id="PRU00024"/>
    </source>
</evidence>